<comment type="caution">
    <text evidence="2">The sequence shown here is derived from an EMBL/GenBank/DDBJ whole genome shotgun (WGS) entry which is preliminary data.</text>
</comment>
<keyword evidence="1" id="KW-0472">Membrane</keyword>
<dbReference type="Gene3D" id="1.20.5.510">
    <property type="entry name" value="Single helix bin"/>
    <property type="match status" value="1"/>
</dbReference>
<accession>A0ABD3HFY7</accession>
<reference evidence="2 3" key="1">
    <citation type="submission" date="2024-09" db="EMBL/GenBank/DDBJ databases">
        <title>Chromosome-scale assembly of Riccia sorocarpa.</title>
        <authorList>
            <person name="Paukszto L."/>
        </authorList>
    </citation>
    <scope>NUCLEOTIDE SEQUENCE [LARGE SCALE GENOMIC DNA]</scope>
    <source>
        <strain evidence="2">LP-2024</strain>
        <tissue evidence="2">Aerial parts of the thallus</tissue>
    </source>
</reference>
<gene>
    <name evidence="2" type="ORF">R1sor_016115</name>
</gene>
<name>A0ABD3HFY7_9MARC</name>
<organism evidence="2 3">
    <name type="scientific">Riccia sorocarpa</name>
    <dbReference type="NCBI Taxonomy" id="122646"/>
    <lineage>
        <taxon>Eukaryota</taxon>
        <taxon>Viridiplantae</taxon>
        <taxon>Streptophyta</taxon>
        <taxon>Embryophyta</taxon>
        <taxon>Marchantiophyta</taxon>
        <taxon>Marchantiopsida</taxon>
        <taxon>Marchantiidae</taxon>
        <taxon>Marchantiales</taxon>
        <taxon>Ricciaceae</taxon>
        <taxon>Riccia</taxon>
    </lineage>
</organism>
<dbReference type="Proteomes" id="UP001633002">
    <property type="component" value="Unassembled WGS sequence"/>
</dbReference>
<keyword evidence="3" id="KW-1185">Reference proteome</keyword>
<evidence type="ECO:0000313" key="2">
    <source>
        <dbReference type="EMBL" id="KAL3689806.1"/>
    </source>
</evidence>
<keyword evidence="1" id="KW-0812">Transmembrane</keyword>
<dbReference type="AlphaFoldDB" id="A0ABD3HFY7"/>
<proteinExistence type="predicted"/>
<keyword evidence="1" id="KW-1133">Transmembrane helix</keyword>
<protein>
    <submittedName>
        <fullName evidence="2">Uncharacterized protein</fullName>
    </submittedName>
</protein>
<sequence length="70" mass="7881">MHKKWRRWWGSQPRREMLGFTPTSSSGDNNMGVIGGSAVGAVAILAILGSGLIIIIRRWRWKSEENNVDE</sequence>
<feature type="transmembrane region" description="Helical" evidence="1">
    <location>
        <begin position="33"/>
        <end position="56"/>
    </location>
</feature>
<dbReference type="EMBL" id="JBJQOH010000004">
    <property type="protein sequence ID" value="KAL3689806.1"/>
    <property type="molecule type" value="Genomic_DNA"/>
</dbReference>
<evidence type="ECO:0000313" key="3">
    <source>
        <dbReference type="Proteomes" id="UP001633002"/>
    </source>
</evidence>
<evidence type="ECO:0000256" key="1">
    <source>
        <dbReference type="SAM" id="Phobius"/>
    </source>
</evidence>